<dbReference type="AlphaFoldDB" id="A0A9X4BGI8"/>
<accession>A0A9X4BGI8</accession>
<feature type="compositionally biased region" description="Basic residues" evidence="1">
    <location>
        <begin position="121"/>
        <end position="136"/>
    </location>
</feature>
<evidence type="ECO:0000256" key="1">
    <source>
        <dbReference type="SAM" id="MobiDB-lite"/>
    </source>
</evidence>
<feature type="compositionally biased region" description="Basic and acidic residues" evidence="1">
    <location>
        <begin position="87"/>
        <end position="114"/>
    </location>
</feature>
<dbReference type="EMBL" id="JAOVZO020000014">
    <property type="protein sequence ID" value="MDC8012840.1"/>
    <property type="molecule type" value="Genomic_DNA"/>
</dbReference>
<dbReference type="RefSeq" id="WP_263545258.1">
    <property type="nucleotide sequence ID" value="NZ_JAOVZO020000014.1"/>
</dbReference>
<keyword evidence="3" id="KW-1185">Reference proteome</keyword>
<protein>
    <submittedName>
        <fullName evidence="2">Uncharacterized protein</fullName>
    </submittedName>
</protein>
<evidence type="ECO:0000313" key="3">
    <source>
        <dbReference type="Proteomes" id="UP001139971"/>
    </source>
</evidence>
<gene>
    <name evidence="2" type="ORF">OD750_009815</name>
</gene>
<feature type="region of interest" description="Disordered" evidence="1">
    <location>
        <begin position="78"/>
        <end position="136"/>
    </location>
</feature>
<proteinExistence type="predicted"/>
<sequence length="136" mass="14867">MRVVTSTCARRVVLTGTYTRHGDGAVHSTSATPRDDYACREFRLAARQAQRAVECRDGPQVGIFAGIRRDYRNGGGANAVGRLPGILRERGGRDKSGQRGGDAAHGETPLRARCTEASLVPRRRSSFRPRRRCVSS</sequence>
<comment type="caution">
    <text evidence="2">The sequence shown here is derived from an EMBL/GenBank/DDBJ whole genome shotgun (WGS) entry which is preliminary data.</text>
</comment>
<organism evidence="2 3">
    <name type="scientific">Tahibacter soli</name>
    <dbReference type="NCBI Taxonomy" id="2983605"/>
    <lineage>
        <taxon>Bacteria</taxon>
        <taxon>Pseudomonadati</taxon>
        <taxon>Pseudomonadota</taxon>
        <taxon>Gammaproteobacteria</taxon>
        <taxon>Lysobacterales</taxon>
        <taxon>Rhodanobacteraceae</taxon>
        <taxon>Tahibacter</taxon>
    </lineage>
</organism>
<reference evidence="2" key="1">
    <citation type="submission" date="2023-02" db="EMBL/GenBank/DDBJ databases">
        <title>Tahibacter soli sp. nov. isolated from soil.</title>
        <authorList>
            <person name="Baek J.H."/>
            <person name="Lee J.K."/>
            <person name="Choi D.G."/>
            <person name="Jeon C.O."/>
        </authorList>
    </citation>
    <scope>NUCLEOTIDE SEQUENCE</scope>
    <source>
        <strain evidence="2">BL</strain>
    </source>
</reference>
<evidence type="ECO:0000313" key="2">
    <source>
        <dbReference type="EMBL" id="MDC8012840.1"/>
    </source>
</evidence>
<name>A0A9X4BGI8_9GAMM</name>
<dbReference type="Proteomes" id="UP001139971">
    <property type="component" value="Unassembled WGS sequence"/>
</dbReference>